<name>A0A085TXM7_9RHOB</name>
<dbReference type="InterPro" id="IPR019812">
    <property type="entry name" value="Hydgase_assmbl_chp_CS"/>
</dbReference>
<dbReference type="NCBIfam" id="TIGR00074">
    <property type="entry name" value="hypC_hupF"/>
    <property type="match status" value="1"/>
</dbReference>
<dbReference type="PRINTS" id="PR00445">
    <property type="entry name" value="HUPFHYPC"/>
</dbReference>
<organism evidence="2 3">
    <name type="scientific">Thioclava atlantica</name>
    <dbReference type="NCBI Taxonomy" id="1317124"/>
    <lineage>
        <taxon>Bacteria</taxon>
        <taxon>Pseudomonadati</taxon>
        <taxon>Pseudomonadota</taxon>
        <taxon>Alphaproteobacteria</taxon>
        <taxon>Rhodobacterales</taxon>
        <taxon>Paracoccaceae</taxon>
        <taxon>Thioclava</taxon>
    </lineage>
</organism>
<protein>
    <submittedName>
        <fullName evidence="2">Hydrogenase maturation chaperone HupF</fullName>
    </submittedName>
</protein>
<dbReference type="InterPro" id="IPR001109">
    <property type="entry name" value="Hydrogenase_HupF/HypC"/>
</dbReference>
<dbReference type="Pfam" id="PF01455">
    <property type="entry name" value="HupF_HypC"/>
    <property type="match status" value="1"/>
</dbReference>
<dbReference type="RefSeq" id="WP_038145386.1">
    <property type="nucleotide sequence ID" value="NZ_AQRC01000005.1"/>
</dbReference>
<keyword evidence="3" id="KW-1185">Reference proteome</keyword>
<accession>A0A085TXM7</accession>
<reference evidence="2 3" key="2">
    <citation type="journal article" date="2015" name="Antonie Van Leeuwenhoek">
        <title>Thioclava indica sp. nov., isolated from surface seawater of the Indian Ocean.</title>
        <authorList>
            <person name="Liu Y."/>
            <person name="Lai Q."/>
            <person name="Du J."/>
            <person name="Xu H."/>
            <person name="Jiang L."/>
            <person name="Shao Z."/>
        </authorList>
    </citation>
    <scope>NUCLEOTIDE SEQUENCE [LARGE SCALE GENOMIC DNA]</scope>
    <source>
        <strain evidence="2 3">13D2W-2</strain>
    </source>
</reference>
<dbReference type="Proteomes" id="UP000028607">
    <property type="component" value="Unassembled WGS sequence"/>
</dbReference>
<dbReference type="PATRIC" id="fig|1317124.6.peg.1749"/>
<evidence type="ECO:0000313" key="3">
    <source>
        <dbReference type="Proteomes" id="UP000028607"/>
    </source>
</evidence>
<dbReference type="GO" id="GO:0005506">
    <property type="term" value="F:iron ion binding"/>
    <property type="evidence" value="ECO:0007669"/>
    <property type="project" value="TreeGrafter"/>
</dbReference>
<evidence type="ECO:0000313" key="2">
    <source>
        <dbReference type="EMBL" id="KFE35474.1"/>
    </source>
</evidence>
<dbReference type="PANTHER" id="PTHR35177">
    <property type="entry name" value="HYDROGENASE MATURATION FACTOR HYBG"/>
    <property type="match status" value="1"/>
</dbReference>
<dbReference type="Gene3D" id="2.30.30.140">
    <property type="match status" value="1"/>
</dbReference>
<dbReference type="STRING" id="1317124.DW2_08592"/>
<gene>
    <name evidence="2" type="ORF">DW2_08592</name>
</gene>
<dbReference type="PANTHER" id="PTHR35177:SF2">
    <property type="entry name" value="HYDROGENASE MATURATION FACTOR HYBG"/>
    <property type="match status" value="1"/>
</dbReference>
<dbReference type="OrthoDB" id="9806017at2"/>
<dbReference type="GO" id="GO:1902670">
    <property type="term" value="F:carbon dioxide binding"/>
    <property type="evidence" value="ECO:0007669"/>
    <property type="project" value="TreeGrafter"/>
</dbReference>
<sequence>MCVGIPVQLVAVDGIRGEVLEEGQPGIIDLSLTPDAKPGDWLLAFLGASREVITEDEATKIAAALGGLRALMQGGDLGDAFADLDAREPQLPPHLQAARDAGKTTA</sequence>
<comment type="caution">
    <text evidence="2">The sequence shown here is derived from an EMBL/GenBank/DDBJ whole genome shotgun (WGS) entry which is preliminary data.</text>
</comment>
<dbReference type="PROSITE" id="PS01097">
    <property type="entry name" value="HUPF_HYPC"/>
    <property type="match status" value="1"/>
</dbReference>
<reference evidence="3" key="1">
    <citation type="submission" date="2013-04" db="EMBL/GenBank/DDBJ databases">
        <title>Thioclava sp. 13D2W-2 Genome Sequencing.</title>
        <authorList>
            <person name="Lai Q."/>
            <person name="Li G."/>
            <person name="Shao Z."/>
        </authorList>
    </citation>
    <scope>NUCLEOTIDE SEQUENCE [LARGE SCALE GENOMIC DNA]</scope>
    <source>
        <strain evidence="3">13D2W-2</strain>
    </source>
</reference>
<dbReference type="GO" id="GO:0051604">
    <property type="term" value="P:protein maturation"/>
    <property type="evidence" value="ECO:0007669"/>
    <property type="project" value="TreeGrafter"/>
</dbReference>
<dbReference type="eggNOG" id="COG0298">
    <property type="taxonomic scope" value="Bacteria"/>
</dbReference>
<proteinExistence type="inferred from homology"/>
<dbReference type="AlphaFoldDB" id="A0A085TXM7"/>
<evidence type="ECO:0000256" key="1">
    <source>
        <dbReference type="ARBA" id="ARBA00006018"/>
    </source>
</evidence>
<dbReference type="SUPFAM" id="SSF159127">
    <property type="entry name" value="HupF/HypC-like"/>
    <property type="match status" value="1"/>
</dbReference>
<dbReference type="EMBL" id="AQRC01000005">
    <property type="protein sequence ID" value="KFE35474.1"/>
    <property type="molecule type" value="Genomic_DNA"/>
</dbReference>
<comment type="similarity">
    <text evidence="1">Belongs to the HupF/HypC family.</text>
</comment>